<name>E1R1A5_SEDSS</name>
<dbReference type="HOGENOM" id="CLU_034372_0_0_12"/>
<dbReference type="InterPro" id="IPR035196">
    <property type="entry name" value="DUF5312"/>
</dbReference>
<accession>E1R1A5</accession>
<dbReference type="Proteomes" id="UP000002318">
    <property type="component" value="Chromosome"/>
</dbReference>
<protein>
    <submittedName>
        <fullName evidence="1">Uncharacterized protein</fullName>
    </submittedName>
</protein>
<keyword evidence="2" id="KW-1185">Reference proteome</keyword>
<organism evidence="1 2">
    <name type="scientific">Sediminispirochaeta smaragdinae (strain DSM 11293 / JCM 15392 / SEBR 4228)</name>
    <name type="common">Spirochaeta smaragdinae</name>
    <dbReference type="NCBI Taxonomy" id="573413"/>
    <lineage>
        <taxon>Bacteria</taxon>
        <taxon>Pseudomonadati</taxon>
        <taxon>Spirochaetota</taxon>
        <taxon>Spirochaetia</taxon>
        <taxon>Spirochaetales</taxon>
        <taxon>Spirochaetaceae</taxon>
        <taxon>Sediminispirochaeta</taxon>
    </lineage>
</organism>
<evidence type="ECO:0000313" key="1">
    <source>
        <dbReference type="EMBL" id="ADK80925.1"/>
    </source>
</evidence>
<dbReference type="eggNOG" id="ENOG5033U21">
    <property type="taxonomic scope" value="Bacteria"/>
</dbReference>
<dbReference type="Pfam" id="PF17239">
    <property type="entry name" value="DUF5312"/>
    <property type="match status" value="1"/>
</dbReference>
<dbReference type="AlphaFoldDB" id="E1R1A5"/>
<reference evidence="1 2" key="1">
    <citation type="journal article" date="2010" name="Stand. Genomic Sci.">
        <title>Complete genome sequence of Spirochaeta smaragdinae type strain (SEBR 4228).</title>
        <authorList>
            <person name="Mavromatis K."/>
            <person name="Yasawong M."/>
            <person name="Chertkov O."/>
            <person name="Lapidus A."/>
            <person name="Lucas S."/>
            <person name="Nolan M."/>
            <person name="Del Rio T.G."/>
            <person name="Tice H."/>
            <person name="Cheng J.F."/>
            <person name="Pitluck S."/>
            <person name="Liolios K."/>
            <person name="Ivanova N."/>
            <person name="Tapia R."/>
            <person name="Han C."/>
            <person name="Bruce D."/>
            <person name="Goodwin L."/>
            <person name="Pati A."/>
            <person name="Chen A."/>
            <person name="Palaniappan K."/>
            <person name="Land M."/>
            <person name="Hauser L."/>
            <person name="Chang Y.J."/>
            <person name="Jeffries C.D."/>
            <person name="Detter J.C."/>
            <person name="Rohde M."/>
            <person name="Brambilla E."/>
            <person name="Spring S."/>
            <person name="Goker M."/>
            <person name="Sikorski J."/>
            <person name="Woyke T."/>
            <person name="Bristow J."/>
            <person name="Eisen J.A."/>
            <person name="Markowitz V."/>
            <person name="Hugenholtz P."/>
            <person name="Klenk H.P."/>
            <person name="Kyrpides N.C."/>
        </authorList>
    </citation>
    <scope>NUCLEOTIDE SEQUENCE [LARGE SCALE GENOMIC DNA]</scope>
    <source>
        <strain evidence="2">DSM 11293 / JCM 15392 / SEBR 4228</strain>
    </source>
</reference>
<dbReference type="EMBL" id="CP002116">
    <property type="protein sequence ID" value="ADK80925.1"/>
    <property type="molecule type" value="Genomic_DNA"/>
</dbReference>
<dbReference type="KEGG" id="ssm:Spirs_1799"/>
<sequence length="579" mass="67030">MFYSLVRYLIKTMNRESSFDRLVQALSTEERQTMLDRIRTATMTSDEPLVLEETTENYTPRDSFARLGFWKRLFCFLKALFTGTDKYEIVEELDIQRLAKDVEKMSPSVLNYGQGEIGIGFYDRIAKLEASLTVLRPPLRTALGGSKEEFVAFYVGWIMPLVQEELLTLLDPEKLAFERSLEDPFEVKRAIESSLKEYLAEILDNDRKRLYQQARALSLLKQFVDFPFSKLLQPFTNADGRVSPVAMNEIRGTLFEFDALLYSLEPLPDDDALKAVFMFDMQKDLDERDFNPADQLLKMMDSISWAWQVIRQTAAELRVNDLCRIVSRNLNYQAESVGGGEDWFQMYRKFWQKRCDAVLGRYIEESKRKQIIQDAVKFLKKRELPLLDNYRPASVMLNVRPRFPISLSFIASFVKELFLQELHSPLKLILIDGQFYKEQNREEYNESYSGILKVVDDIAYIDSALAPDGALQGEFEQLSKEVLGTKIIRKKVEVRIGELDREADRIINGFEENLRLLANVIGGIVDGEMGGRFDTLSNLGYIGKNDNSNLMRRLKAIKQILEKAIFICRELYDIERNLG</sequence>
<proteinExistence type="predicted"/>
<dbReference type="STRING" id="573413.Spirs_1799"/>
<gene>
    <name evidence="1" type="ordered locus">Spirs_1799</name>
</gene>
<evidence type="ECO:0000313" key="2">
    <source>
        <dbReference type="Proteomes" id="UP000002318"/>
    </source>
</evidence>